<feature type="signal peptide" evidence="12">
    <location>
        <begin position="1"/>
        <end position="34"/>
    </location>
</feature>
<evidence type="ECO:0000256" key="7">
    <source>
        <dbReference type="ARBA" id="ARBA00023157"/>
    </source>
</evidence>
<keyword evidence="3 11" id="KW-0812">Transmembrane</keyword>
<keyword evidence="6 11" id="KW-0472">Membrane</keyword>
<dbReference type="SMART" id="SM00409">
    <property type="entry name" value="IG"/>
    <property type="match status" value="1"/>
</dbReference>
<dbReference type="Gene3D" id="2.60.40.10">
    <property type="entry name" value="Immunoglobulins"/>
    <property type="match status" value="2"/>
</dbReference>
<keyword evidence="7" id="KW-1015">Disulfide bond</keyword>
<reference evidence="14 15" key="1">
    <citation type="submission" date="2023-09" db="EMBL/GenBank/DDBJ databases">
        <authorList>
            <person name="Wang M."/>
        </authorList>
    </citation>
    <scope>NUCLEOTIDE SEQUENCE [LARGE SCALE GENOMIC DNA]</scope>
    <source>
        <strain evidence="14">GT-2023</strain>
        <tissue evidence="14">Liver</tissue>
    </source>
</reference>
<dbReference type="InterPro" id="IPR003599">
    <property type="entry name" value="Ig_sub"/>
</dbReference>
<gene>
    <name evidence="14" type="ORF">QQF64_008122</name>
</gene>
<protein>
    <recommendedName>
        <fullName evidence="13">Ig-like domain-containing protein</fullName>
    </recommendedName>
</protein>
<dbReference type="Pfam" id="PF07686">
    <property type="entry name" value="V-set"/>
    <property type="match status" value="1"/>
</dbReference>
<keyword evidence="10" id="KW-0393">Immunoglobulin domain</keyword>
<comment type="caution">
    <text evidence="14">The sequence shown here is derived from an EMBL/GenBank/DDBJ whole genome shotgun (WGS) entry which is preliminary data.</text>
</comment>
<evidence type="ECO:0000256" key="8">
    <source>
        <dbReference type="ARBA" id="ARBA00023170"/>
    </source>
</evidence>
<evidence type="ECO:0000256" key="1">
    <source>
        <dbReference type="ARBA" id="ARBA00004251"/>
    </source>
</evidence>
<dbReference type="InterPro" id="IPR013783">
    <property type="entry name" value="Ig-like_fold"/>
</dbReference>
<evidence type="ECO:0000313" key="14">
    <source>
        <dbReference type="EMBL" id="KAL1260295.1"/>
    </source>
</evidence>
<evidence type="ECO:0000256" key="6">
    <source>
        <dbReference type="ARBA" id="ARBA00023136"/>
    </source>
</evidence>
<name>A0ABR3M634_9TELE</name>
<feature type="transmembrane region" description="Helical" evidence="11">
    <location>
        <begin position="238"/>
        <end position="262"/>
    </location>
</feature>
<feature type="domain" description="Ig-like" evidence="13">
    <location>
        <begin position="145"/>
        <end position="231"/>
    </location>
</feature>
<dbReference type="InterPro" id="IPR051713">
    <property type="entry name" value="T-cell_Activation_Regulation"/>
</dbReference>
<dbReference type="PROSITE" id="PS50835">
    <property type="entry name" value="IG_LIKE"/>
    <property type="match status" value="1"/>
</dbReference>
<evidence type="ECO:0000256" key="4">
    <source>
        <dbReference type="ARBA" id="ARBA00022729"/>
    </source>
</evidence>
<keyword evidence="15" id="KW-1185">Reference proteome</keyword>
<dbReference type="InterPro" id="IPR007110">
    <property type="entry name" value="Ig-like_dom"/>
</dbReference>
<dbReference type="Proteomes" id="UP001558613">
    <property type="component" value="Unassembled WGS sequence"/>
</dbReference>
<dbReference type="InterPro" id="IPR036179">
    <property type="entry name" value="Ig-like_dom_sf"/>
</dbReference>
<organism evidence="14 15">
    <name type="scientific">Cirrhinus molitorella</name>
    <name type="common">mud carp</name>
    <dbReference type="NCBI Taxonomy" id="172907"/>
    <lineage>
        <taxon>Eukaryota</taxon>
        <taxon>Metazoa</taxon>
        <taxon>Chordata</taxon>
        <taxon>Craniata</taxon>
        <taxon>Vertebrata</taxon>
        <taxon>Euteleostomi</taxon>
        <taxon>Actinopterygii</taxon>
        <taxon>Neopterygii</taxon>
        <taxon>Teleostei</taxon>
        <taxon>Ostariophysi</taxon>
        <taxon>Cypriniformes</taxon>
        <taxon>Cyprinidae</taxon>
        <taxon>Labeoninae</taxon>
        <taxon>Labeonini</taxon>
        <taxon>Cirrhinus</taxon>
    </lineage>
</organism>
<dbReference type="EMBL" id="JAYMGO010000015">
    <property type="protein sequence ID" value="KAL1260295.1"/>
    <property type="molecule type" value="Genomic_DNA"/>
</dbReference>
<evidence type="ECO:0000256" key="12">
    <source>
        <dbReference type="SAM" id="SignalP"/>
    </source>
</evidence>
<sequence>MLSAEIEKEDMKPVCSHLALVMTTLLLLAASGDSDKTMNITAVLGENVTFRCPLTHSTPVEGLYIQKVVPNEDDKFINGFLKGRHISANPDYQHRTEVNEKELSMKMSNISVSDEGLYKCVVFYSALHKMQTTINLQITAKYSIPTIKKDCSKRSDGSAGMSCQLSCSALGGYPLSTVTWAGVNQSETNVNWSSPDNDSKTWTINQTIKLNCDKPINVSCAVGGNVSQTITICEAESFTLRVIAAIAFVLVFVFLLLMFVVVMKCCYRRRQPPEEQLQGFEDVPLADCHSQLQHVTTKP</sequence>
<comment type="subcellular location">
    <subcellularLocation>
        <location evidence="1">Cell membrane</location>
        <topology evidence="1">Single-pass type I membrane protein</topology>
    </subcellularLocation>
</comment>
<keyword evidence="4 12" id="KW-0732">Signal</keyword>
<evidence type="ECO:0000256" key="3">
    <source>
        <dbReference type="ARBA" id="ARBA00022692"/>
    </source>
</evidence>
<dbReference type="PANTHER" id="PTHR25466">
    <property type="entry name" value="T-LYMPHOCYTE ACTIVATION ANTIGEN"/>
    <property type="match status" value="1"/>
</dbReference>
<accession>A0ABR3M634</accession>
<keyword evidence="8" id="KW-0675">Receptor</keyword>
<evidence type="ECO:0000256" key="10">
    <source>
        <dbReference type="ARBA" id="ARBA00023319"/>
    </source>
</evidence>
<proteinExistence type="predicted"/>
<evidence type="ECO:0000256" key="5">
    <source>
        <dbReference type="ARBA" id="ARBA00022989"/>
    </source>
</evidence>
<keyword evidence="2" id="KW-1003">Cell membrane</keyword>
<keyword evidence="5 11" id="KW-1133">Transmembrane helix</keyword>
<dbReference type="PANTHER" id="PTHR25466:SF2">
    <property type="entry name" value="T-LYMPHOCYTE ACTIVATION ANTIGEN CD86"/>
    <property type="match status" value="1"/>
</dbReference>
<evidence type="ECO:0000256" key="11">
    <source>
        <dbReference type="SAM" id="Phobius"/>
    </source>
</evidence>
<dbReference type="SUPFAM" id="SSF48726">
    <property type="entry name" value="Immunoglobulin"/>
    <property type="match status" value="1"/>
</dbReference>
<feature type="chain" id="PRO_5045084016" description="Ig-like domain-containing protein" evidence="12">
    <location>
        <begin position="35"/>
        <end position="299"/>
    </location>
</feature>
<evidence type="ECO:0000259" key="13">
    <source>
        <dbReference type="PROSITE" id="PS50835"/>
    </source>
</evidence>
<evidence type="ECO:0000313" key="15">
    <source>
        <dbReference type="Proteomes" id="UP001558613"/>
    </source>
</evidence>
<dbReference type="InterPro" id="IPR013106">
    <property type="entry name" value="Ig_V-set"/>
</dbReference>
<evidence type="ECO:0000256" key="9">
    <source>
        <dbReference type="ARBA" id="ARBA00023180"/>
    </source>
</evidence>
<keyword evidence="9" id="KW-0325">Glycoprotein</keyword>
<evidence type="ECO:0000256" key="2">
    <source>
        <dbReference type="ARBA" id="ARBA00022475"/>
    </source>
</evidence>